<gene>
    <name evidence="2" type="primary">ARFGEF1_2</name>
    <name evidence="2" type="ORF">F1559_000116</name>
</gene>
<dbReference type="PANTHER" id="PTHR10663">
    <property type="entry name" value="GUANYL-NUCLEOTIDE EXCHANGE FACTOR"/>
    <property type="match status" value="1"/>
</dbReference>
<name>A0A7J7IN89_9RHOD</name>
<feature type="compositionally biased region" description="Polar residues" evidence="1">
    <location>
        <begin position="163"/>
        <end position="180"/>
    </location>
</feature>
<evidence type="ECO:0000313" key="3">
    <source>
        <dbReference type="Proteomes" id="UP000530660"/>
    </source>
</evidence>
<reference evidence="2 3" key="1">
    <citation type="journal article" date="2020" name="J. Phycol.">
        <title>Comparative genome analysis reveals Cyanidiococcus gen. nov., a new extremophilic red algal genus sister to Cyanidioschyzon (Cyanidioschyzonaceae, Rhodophyta).</title>
        <authorList>
            <person name="Liu S.-L."/>
            <person name="Chiang Y.-R."/>
            <person name="Yoon H.S."/>
            <person name="Fu H.-Y."/>
        </authorList>
    </citation>
    <scope>NUCLEOTIDE SEQUENCE [LARGE SCALE GENOMIC DNA]</scope>
    <source>
        <strain evidence="2 3">THAL066</strain>
    </source>
</reference>
<feature type="region of interest" description="Disordered" evidence="1">
    <location>
        <begin position="139"/>
        <end position="222"/>
    </location>
</feature>
<dbReference type="Proteomes" id="UP000530660">
    <property type="component" value="Unassembled WGS sequence"/>
</dbReference>
<evidence type="ECO:0000256" key="1">
    <source>
        <dbReference type="SAM" id="MobiDB-lite"/>
    </source>
</evidence>
<sequence length="257" mass="28332">MNTETTWGEVYYTANNVGHVRLMLEVSWQPILAALSQILENTPDSDREILALCIDGFSIAVQIASIFEMDTERQALASALAKFTKLHALPEIRPKNVDCIRILLKIAIEGGDTLGETWVDVLRAVSLLERFRGLLRSRTADGERAHSPRTESPEASGHGSLPTRLSGSRTENGSPSTASSLEHAAETLKRLSPDARRPEPSDDQNVLYRSGDPMRRDAPDEGASFLALQIPSSGSRNNWRKSSKLGIWSASSRKVRR</sequence>
<dbReference type="EMBL" id="VWRR01000004">
    <property type="protein sequence ID" value="KAF6004017.1"/>
    <property type="molecule type" value="Genomic_DNA"/>
</dbReference>
<dbReference type="OrthoDB" id="18431at2759"/>
<proteinExistence type="predicted"/>
<evidence type="ECO:0000313" key="2">
    <source>
        <dbReference type="EMBL" id="KAF6004017.1"/>
    </source>
</evidence>
<dbReference type="PANTHER" id="PTHR10663:SF375">
    <property type="entry name" value="LD29171P"/>
    <property type="match status" value="1"/>
</dbReference>
<feature type="compositionally biased region" description="Basic and acidic residues" evidence="1">
    <location>
        <begin position="183"/>
        <end position="200"/>
    </location>
</feature>
<feature type="compositionally biased region" description="Basic and acidic residues" evidence="1">
    <location>
        <begin position="139"/>
        <end position="152"/>
    </location>
</feature>
<accession>A0A7J7IN89</accession>
<keyword evidence="3" id="KW-1185">Reference proteome</keyword>
<comment type="caution">
    <text evidence="2">The sequence shown here is derived from an EMBL/GenBank/DDBJ whole genome shotgun (WGS) entry which is preliminary data.</text>
</comment>
<organism evidence="2 3">
    <name type="scientific">Cyanidiococcus yangmingshanensis</name>
    <dbReference type="NCBI Taxonomy" id="2690220"/>
    <lineage>
        <taxon>Eukaryota</taxon>
        <taxon>Rhodophyta</taxon>
        <taxon>Bangiophyceae</taxon>
        <taxon>Cyanidiales</taxon>
        <taxon>Cyanidiaceae</taxon>
        <taxon>Cyanidiococcus</taxon>
    </lineage>
</organism>
<dbReference type="AlphaFoldDB" id="A0A7J7IN89"/>
<protein>
    <submittedName>
        <fullName evidence="2">ADP-ribosylation factor guanine nucleotide-exchange factor</fullName>
    </submittedName>
</protein>